<accession>A0A382ETE5</accession>
<dbReference type="GO" id="GO:0046872">
    <property type="term" value="F:metal ion binding"/>
    <property type="evidence" value="ECO:0007669"/>
    <property type="project" value="UniProtKB-KW"/>
</dbReference>
<dbReference type="GO" id="GO:0005829">
    <property type="term" value="C:cytosol"/>
    <property type="evidence" value="ECO:0007669"/>
    <property type="project" value="TreeGrafter"/>
</dbReference>
<keyword evidence="2" id="KW-0645">Protease</keyword>
<dbReference type="GO" id="GO:0006508">
    <property type="term" value="P:proteolysis"/>
    <property type="evidence" value="ECO:0007669"/>
    <property type="project" value="UniProtKB-KW"/>
</dbReference>
<dbReference type="InterPro" id="IPR002467">
    <property type="entry name" value="Pept_M24A_MAP1"/>
</dbReference>
<dbReference type="HAMAP" id="MF_01974">
    <property type="entry name" value="MetAP_1"/>
    <property type="match status" value="1"/>
</dbReference>
<dbReference type="InterPro" id="IPR001714">
    <property type="entry name" value="Pept_M24_MAP"/>
</dbReference>
<dbReference type="PANTHER" id="PTHR43330:SF27">
    <property type="entry name" value="METHIONINE AMINOPEPTIDASE"/>
    <property type="match status" value="1"/>
</dbReference>
<proteinExistence type="inferred from homology"/>
<keyword evidence="4" id="KW-0378">Hydrolase</keyword>
<evidence type="ECO:0000256" key="2">
    <source>
        <dbReference type="ARBA" id="ARBA00022670"/>
    </source>
</evidence>
<dbReference type="CDD" id="cd01086">
    <property type="entry name" value="MetAP1"/>
    <property type="match status" value="1"/>
</dbReference>
<reference evidence="6" key="1">
    <citation type="submission" date="2018-05" db="EMBL/GenBank/DDBJ databases">
        <authorList>
            <person name="Lanie J.A."/>
            <person name="Ng W.-L."/>
            <person name="Kazmierczak K.M."/>
            <person name="Andrzejewski T.M."/>
            <person name="Davidsen T.M."/>
            <person name="Wayne K.J."/>
            <person name="Tettelin H."/>
            <person name="Glass J.I."/>
            <person name="Rusch D."/>
            <person name="Podicherti R."/>
            <person name="Tsui H.-C.T."/>
            <person name="Winkler M.E."/>
        </authorList>
    </citation>
    <scope>NUCLEOTIDE SEQUENCE</scope>
</reference>
<dbReference type="PRINTS" id="PR00599">
    <property type="entry name" value="MAPEPTIDASE"/>
</dbReference>
<dbReference type="Gene3D" id="3.90.230.10">
    <property type="entry name" value="Creatinase/methionine aminopeptidase superfamily"/>
    <property type="match status" value="1"/>
</dbReference>
<protein>
    <recommendedName>
        <fullName evidence="5">Peptidase M24 domain-containing protein</fullName>
    </recommendedName>
</protein>
<evidence type="ECO:0000256" key="4">
    <source>
        <dbReference type="ARBA" id="ARBA00022801"/>
    </source>
</evidence>
<dbReference type="AlphaFoldDB" id="A0A382ETE5"/>
<dbReference type="EMBL" id="UINC01045919">
    <property type="protein sequence ID" value="SVB53253.1"/>
    <property type="molecule type" value="Genomic_DNA"/>
</dbReference>
<dbReference type="InterPro" id="IPR000994">
    <property type="entry name" value="Pept_M24"/>
</dbReference>
<gene>
    <name evidence="6" type="ORF">METZ01_LOCUS206107</name>
</gene>
<feature type="domain" description="Peptidase M24" evidence="5">
    <location>
        <begin position="13"/>
        <end position="240"/>
    </location>
</feature>
<dbReference type="Pfam" id="PF00557">
    <property type="entry name" value="Peptidase_M24"/>
    <property type="match status" value="1"/>
</dbReference>
<dbReference type="PANTHER" id="PTHR43330">
    <property type="entry name" value="METHIONINE AMINOPEPTIDASE"/>
    <property type="match status" value="1"/>
</dbReference>
<evidence type="ECO:0000259" key="5">
    <source>
        <dbReference type="Pfam" id="PF00557"/>
    </source>
</evidence>
<feature type="non-terminal residue" evidence="6">
    <location>
        <position position="1"/>
    </location>
</feature>
<dbReference type="GO" id="GO:0070006">
    <property type="term" value="F:metalloaminopeptidase activity"/>
    <property type="evidence" value="ECO:0007669"/>
    <property type="project" value="InterPro"/>
</dbReference>
<organism evidence="6">
    <name type="scientific">marine metagenome</name>
    <dbReference type="NCBI Taxonomy" id="408172"/>
    <lineage>
        <taxon>unclassified sequences</taxon>
        <taxon>metagenomes</taxon>
        <taxon>ecological metagenomes</taxon>
    </lineage>
</organism>
<sequence>VIHLRTATEVNEIARGGAIIAGLLNELPMYIVPGISTGEINTFCESYIVSHEGASPAFKGLYGFPGAVCVSVNEEVVHGIPSQKRSLGEGDIVSVDVGVRLEGWCSDSAWTFQVGEVSDKTQDLMNVTERALAAAVEVAVPGNHVGDIGAAVVRTVEGTDYGIIRELVGHGVGREVHEEPQVPNIGRPGHGPLLREGMVIAIEPMLSAGSPEIRTMRDGWTVVTADRSLSAHFEHTVGITTKGPRVLTSIGASVAVGHEAPNGA</sequence>
<dbReference type="InterPro" id="IPR036005">
    <property type="entry name" value="Creatinase/aminopeptidase-like"/>
</dbReference>
<evidence type="ECO:0000313" key="6">
    <source>
        <dbReference type="EMBL" id="SVB53253.1"/>
    </source>
</evidence>
<name>A0A382ETE5_9ZZZZ</name>
<keyword evidence="1" id="KW-0031">Aminopeptidase</keyword>
<dbReference type="SUPFAM" id="SSF55920">
    <property type="entry name" value="Creatinase/aminopeptidase"/>
    <property type="match status" value="1"/>
</dbReference>
<dbReference type="NCBIfam" id="TIGR00500">
    <property type="entry name" value="met_pdase_I"/>
    <property type="match status" value="1"/>
</dbReference>
<evidence type="ECO:0000256" key="3">
    <source>
        <dbReference type="ARBA" id="ARBA00022723"/>
    </source>
</evidence>
<evidence type="ECO:0000256" key="1">
    <source>
        <dbReference type="ARBA" id="ARBA00022438"/>
    </source>
</evidence>
<keyword evidence="3" id="KW-0479">Metal-binding</keyword>